<gene>
    <name evidence="1" type="ORF">H8S84_04085</name>
</gene>
<comment type="caution">
    <text evidence="1">The sequence shown here is derived from an EMBL/GenBank/DDBJ whole genome shotgun (WGS) entry which is preliminary data.</text>
</comment>
<keyword evidence="2" id="KW-1185">Reference proteome</keyword>
<reference evidence="1" key="1">
    <citation type="submission" date="2020-08" db="EMBL/GenBank/DDBJ databases">
        <title>Pontibacter sp. SD6 16S ribosomal RNA gene Genome sequencing and assembly.</title>
        <authorList>
            <person name="Kang M."/>
        </authorList>
    </citation>
    <scope>NUCLEOTIDE SEQUENCE</scope>
    <source>
        <strain evidence="1">SD6</strain>
    </source>
</reference>
<evidence type="ECO:0000313" key="2">
    <source>
        <dbReference type="Proteomes" id="UP000603640"/>
    </source>
</evidence>
<accession>A0A923N6W6</accession>
<name>A0A923N6W6_9BACT</name>
<proteinExistence type="predicted"/>
<dbReference type="AlphaFoldDB" id="A0A923N6W6"/>
<dbReference type="EMBL" id="JACRVF010000001">
    <property type="protein sequence ID" value="MBC5992012.1"/>
    <property type="molecule type" value="Genomic_DNA"/>
</dbReference>
<organism evidence="1 2">
    <name type="scientific">Pontibacter cellulosilyticus</name>
    <dbReference type="NCBI Taxonomy" id="1720253"/>
    <lineage>
        <taxon>Bacteria</taxon>
        <taxon>Pseudomonadati</taxon>
        <taxon>Bacteroidota</taxon>
        <taxon>Cytophagia</taxon>
        <taxon>Cytophagales</taxon>
        <taxon>Hymenobacteraceae</taxon>
        <taxon>Pontibacter</taxon>
    </lineage>
</organism>
<dbReference type="Proteomes" id="UP000603640">
    <property type="component" value="Unassembled WGS sequence"/>
</dbReference>
<sequence length="55" mass="5999">MKPVIAAVAMLVLLTFTMLGVRGVSKCEMDKRAKAGNLEWHNLEKQLPSEASPTS</sequence>
<dbReference type="RefSeq" id="WP_187065978.1">
    <property type="nucleotide sequence ID" value="NZ_JACRVF010000001.1"/>
</dbReference>
<protein>
    <submittedName>
        <fullName evidence="1">Uncharacterized protein</fullName>
    </submittedName>
</protein>
<evidence type="ECO:0000313" key="1">
    <source>
        <dbReference type="EMBL" id="MBC5992012.1"/>
    </source>
</evidence>